<feature type="compositionally biased region" description="Low complexity" evidence="11">
    <location>
        <begin position="150"/>
        <end position="166"/>
    </location>
</feature>
<feature type="region of interest" description="Disordered" evidence="11">
    <location>
        <begin position="68"/>
        <end position="176"/>
    </location>
</feature>
<dbReference type="PANTHER" id="PTHR23157">
    <property type="entry name" value="GRIP AND COILED-COIL DOMAIN-CONTAINING PROTEIN 1"/>
    <property type="match status" value="1"/>
</dbReference>
<dbReference type="GO" id="GO:0000139">
    <property type="term" value="C:Golgi membrane"/>
    <property type="evidence" value="ECO:0007669"/>
    <property type="project" value="UniProtKB-SubCell"/>
</dbReference>
<name>A0A9J7ZPL2_CYPCA</name>
<dbReference type="PROSITE" id="PS50913">
    <property type="entry name" value="GRIP"/>
    <property type="match status" value="1"/>
</dbReference>
<dbReference type="PANTHER" id="PTHR23157:SF25">
    <property type="entry name" value="GRIP AND COILED-COIL DOMAIN-CONTAINING PROTEIN 1"/>
    <property type="match status" value="1"/>
</dbReference>
<keyword evidence="5 10" id="KW-0175">Coiled coil</keyword>
<dbReference type="InterPro" id="IPR051952">
    <property type="entry name" value="Golgi-autophagy_related"/>
</dbReference>
<feature type="compositionally biased region" description="Basic and acidic residues" evidence="11">
    <location>
        <begin position="201"/>
        <end position="213"/>
    </location>
</feature>
<evidence type="ECO:0000256" key="4">
    <source>
        <dbReference type="ARBA" id="ARBA00023034"/>
    </source>
</evidence>
<feature type="region of interest" description="Disordered" evidence="11">
    <location>
        <begin position="194"/>
        <end position="213"/>
    </location>
</feature>
<reference evidence="13" key="1">
    <citation type="submission" date="2025-08" db="UniProtKB">
        <authorList>
            <consortium name="Ensembl"/>
        </authorList>
    </citation>
    <scope>IDENTIFICATION</scope>
</reference>
<evidence type="ECO:0000313" key="13">
    <source>
        <dbReference type="Ensembl" id="ENSCCRP00000135054.1"/>
    </source>
</evidence>
<feature type="region of interest" description="Disordered" evidence="11">
    <location>
        <begin position="643"/>
        <end position="663"/>
    </location>
</feature>
<feature type="coiled-coil region" evidence="10">
    <location>
        <begin position="14"/>
        <end position="62"/>
    </location>
</feature>
<dbReference type="Ensembl" id="ENSCCRT00000124140.1">
    <property type="protein sequence ID" value="ENSCCRP00000135054.1"/>
    <property type="gene ID" value="ENSCCRG00000029079.2"/>
</dbReference>
<keyword evidence="4" id="KW-0333">Golgi apparatus</keyword>
<dbReference type="FunFam" id="1.10.220.60:FF:000005">
    <property type="entry name" value="GRIP and coiled-coil domain-containing protein 1"/>
    <property type="match status" value="1"/>
</dbReference>
<evidence type="ECO:0000256" key="5">
    <source>
        <dbReference type="ARBA" id="ARBA00023054"/>
    </source>
</evidence>
<comment type="subcellular location">
    <subcellularLocation>
        <location evidence="2">Cytoplasm</location>
    </subcellularLocation>
    <subcellularLocation>
        <location evidence="1">Golgi apparatus membrane</location>
        <topology evidence="1">Peripheral membrane protein</topology>
    </subcellularLocation>
</comment>
<keyword evidence="6" id="KW-0472">Membrane</keyword>
<dbReference type="AlphaFoldDB" id="A0A9J7ZPL2"/>
<dbReference type="InterPro" id="IPR000237">
    <property type="entry name" value="GRIP_dom"/>
</dbReference>
<sequence length="854" mass="97046">MEKFGMSFGGGPGKQELLDTIEVQKKQLVKYQTRFKDVVRAYQSLLKEKEALEASLKVLTTSQEVDLSQLGDNLSFGGGTKSAERPLPSDLGDDRSSLHSEDSLDTAGSAETATSVTSNSTKGDQTEEDQSCAVDGATAGTVPNALPQQSEEAGGSESGLSSSSGGCMEPPPPAADTDRRIIQLKMQLSTLTSSLSTVSQEKSRMEASFQADKRKMKQELEELQARMEEKQKQHPLELQSLQEQLAESKARVITQQHEREQEQSNHALMLRELQKLLQEERGLRQDAELKLEDSREALAETMQAADRGIDYETQLKEITQEREELRKSLKAAALEKSKPDPRVEELQQEMAELKAHFNQQLQQEITKVAQADERLREQAQMEEVRVASLEERVSELSELLGACEKARQKDQQNAQRLRERILQLDTENKTLAIAAVNRSTASELNLDDANLNVDVLKDKLEKVKKLLLLAAQRSQDQSLDIERLLAGEKKQEVSESEKASVLHYQQELRQLREEFERYKMRTQGVMKNKNTKDGNQAKEFEEARDQLAELKEKYINLRIISDEAEVQHRRDLEERQQALVVLQQTHKQEVERLEAQHRENFLWLEEELHKQRDRTMALLAEKDLELERLRAATVIGFGSHQKHATNNSTAMEGGDLEEADPEQEESDILTQALKLAGPSEPTLLLYAEQLARKEVDVAALRKQKHRLEEDLHQIQGKLIANGERHEEEVAELRCQLDKHIRDQGREGANLEYLKNIVYRFLTLHDTRGRQQTLMAILTILHFSPQEKQAVLKQQQHSWWTAGTRSSGMEMMMDCSDLSRSSSLTGSWCFRALVWVGHIEEEIEASGKCFNVKHK</sequence>
<feature type="compositionally biased region" description="Basic and acidic residues" evidence="11">
    <location>
        <begin position="92"/>
        <end position="102"/>
    </location>
</feature>
<organism evidence="13 14">
    <name type="scientific">Cyprinus carpio carpio</name>
    <dbReference type="NCBI Taxonomy" id="630221"/>
    <lineage>
        <taxon>Eukaryota</taxon>
        <taxon>Metazoa</taxon>
        <taxon>Chordata</taxon>
        <taxon>Craniata</taxon>
        <taxon>Vertebrata</taxon>
        <taxon>Euteleostomi</taxon>
        <taxon>Actinopterygii</taxon>
        <taxon>Neopterygii</taxon>
        <taxon>Teleostei</taxon>
        <taxon>Ostariophysi</taxon>
        <taxon>Cypriniformes</taxon>
        <taxon>Cyprinidae</taxon>
        <taxon>Cyprininae</taxon>
        <taxon>Cyprinus</taxon>
    </lineage>
</organism>
<protein>
    <recommendedName>
        <fullName evidence="8">GRIP and coiled-coil domain-containing protein 1</fullName>
    </recommendedName>
    <alternativeName>
        <fullName evidence="9">Golgi coiled-coil protein 1</fullName>
    </alternativeName>
</protein>
<feature type="domain" description="GRIP" evidence="12">
    <location>
        <begin position="743"/>
        <end position="793"/>
    </location>
</feature>
<dbReference type="Gene3D" id="1.10.220.60">
    <property type="entry name" value="GRIP domain"/>
    <property type="match status" value="1"/>
</dbReference>
<dbReference type="GeneTree" id="ENSGT00940000153772"/>
<feature type="compositionally biased region" description="Acidic residues" evidence="11">
    <location>
        <begin position="654"/>
        <end position="663"/>
    </location>
</feature>
<feature type="coiled-coil region" evidence="10">
    <location>
        <begin position="690"/>
        <end position="742"/>
    </location>
</feature>
<evidence type="ECO:0000256" key="7">
    <source>
        <dbReference type="ARBA" id="ARBA00055375"/>
    </source>
</evidence>
<keyword evidence="3" id="KW-0963">Cytoplasm</keyword>
<feature type="compositionally biased region" description="Polar residues" evidence="11">
    <location>
        <begin position="109"/>
        <end position="123"/>
    </location>
</feature>
<dbReference type="SMART" id="SM00755">
    <property type="entry name" value="Grip"/>
    <property type="match status" value="1"/>
</dbReference>
<feature type="coiled-coil region" evidence="10">
    <location>
        <begin position="494"/>
        <end position="567"/>
    </location>
</feature>
<reference evidence="13" key="2">
    <citation type="submission" date="2025-09" db="UniProtKB">
        <authorList>
            <consortium name="Ensembl"/>
        </authorList>
    </citation>
    <scope>IDENTIFICATION</scope>
</reference>
<dbReference type="Pfam" id="PF01465">
    <property type="entry name" value="GRIP"/>
    <property type="match status" value="1"/>
</dbReference>
<evidence type="ECO:0000256" key="10">
    <source>
        <dbReference type="SAM" id="Coils"/>
    </source>
</evidence>
<accession>A0A9J7ZPL2</accession>
<keyword evidence="14" id="KW-1185">Reference proteome</keyword>
<comment type="function">
    <text evidence="7">Probably involved in maintaining Golgi structure.</text>
</comment>
<evidence type="ECO:0000256" key="11">
    <source>
        <dbReference type="SAM" id="MobiDB-lite"/>
    </source>
</evidence>
<evidence type="ECO:0000256" key="2">
    <source>
        <dbReference type="ARBA" id="ARBA00004496"/>
    </source>
</evidence>
<evidence type="ECO:0000256" key="1">
    <source>
        <dbReference type="ARBA" id="ARBA00004395"/>
    </source>
</evidence>
<evidence type="ECO:0000256" key="6">
    <source>
        <dbReference type="ARBA" id="ARBA00023136"/>
    </source>
</evidence>
<dbReference type="OMA" id="ITEMEMI"/>
<evidence type="ECO:0000256" key="9">
    <source>
        <dbReference type="ARBA" id="ARBA00076300"/>
    </source>
</evidence>
<evidence type="ECO:0000256" key="3">
    <source>
        <dbReference type="ARBA" id="ARBA00022490"/>
    </source>
</evidence>
<proteinExistence type="predicted"/>
<evidence type="ECO:0000313" key="14">
    <source>
        <dbReference type="Proteomes" id="UP001108240"/>
    </source>
</evidence>
<evidence type="ECO:0000256" key="8">
    <source>
        <dbReference type="ARBA" id="ARBA00073150"/>
    </source>
</evidence>
<dbReference type="Proteomes" id="UP001108240">
    <property type="component" value="Unplaced"/>
</dbReference>
<evidence type="ECO:0000259" key="12">
    <source>
        <dbReference type="PROSITE" id="PS50913"/>
    </source>
</evidence>